<sequence>MQLSKDLSERFPDDRGYSGHNLRNMKKFASEYPAFPIWQVPLAKLEQLPIRKASLAELPCDGNGFVQVSLAQISDNPPLTVICKSLPQLPLFDK</sequence>
<reference evidence="2" key="2">
    <citation type="submission" date="2023-01" db="EMBL/GenBank/DDBJ databases">
        <title>Human gut microbiome strain richness.</title>
        <authorList>
            <person name="Chen-Liaw A."/>
        </authorList>
    </citation>
    <scope>NUCLEOTIDE SEQUENCE</scope>
    <source>
        <strain evidence="2">RTP21484st1_B7_RTP21484_190118</strain>
    </source>
</reference>
<comment type="caution">
    <text evidence="1">The sequence shown here is derived from an EMBL/GenBank/DDBJ whole genome shotgun (WGS) entry which is preliminary data.</text>
</comment>
<name>A0AAW5C7W2_9BACT</name>
<gene>
    <name evidence="1" type="ORF">L0P03_03130</name>
    <name evidence="2" type="ORF">PN645_09505</name>
</gene>
<accession>A0AAW5C7W2</accession>
<dbReference type="EMBL" id="JAKNDN010000005">
    <property type="protein sequence ID" value="MCG4958848.1"/>
    <property type="molecule type" value="Genomic_DNA"/>
</dbReference>
<dbReference type="EMBL" id="JAQMRD010000010">
    <property type="protein sequence ID" value="MDB9223239.1"/>
    <property type="molecule type" value="Genomic_DNA"/>
</dbReference>
<dbReference type="Proteomes" id="UP001212263">
    <property type="component" value="Unassembled WGS sequence"/>
</dbReference>
<reference evidence="1" key="1">
    <citation type="submission" date="2022-01" db="EMBL/GenBank/DDBJ databases">
        <title>Collection of gut derived symbiotic bacterial strains cultured from healthy donors.</title>
        <authorList>
            <person name="Lin H."/>
            <person name="Kohout C."/>
            <person name="Waligurski E."/>
            <person name="Pamer E.G."/>
        </authorList>
    </citation>
    <scope>NUCLEOTIDE SEQUENCE</scope>
    <source>
        <strain evidence="1">DFI.1.149</strain>
    </source>
</reference>
<dbReference type="AlphaFoldDB" id="A0AAW5C7W2"/>
<evidence type="ECO:0000313" key="2">
    <source>
        <dbReference type="EMBL" id="MDB9223239.1"/>
    </source>
</evidence>
<organism evidence="1 3">
    <name type="scientific">Odoribacter splanchnicus</name>
    <dbReference type="NCBI Taxonomy" id="28118"/>
    <lineage>
        <taxon>Bacteria</taxon>
        <taxon>Pseudomonadati</taxon>
        <taxon>Bacteroidota</taxon>
        <taxon>Bacteroidia</taxon>
        <taxon>Bacteroidales</taxon>
        <taxon>Odoribacteraceae</taxon>
        <taxon>Odoribacter</taxon>
    </lineage>
</organism>
<evidence type="ECO:0000313" key="3">
    <source>
        <dbReference type="Proteomes" id="UP001199750"/>
    </source>
</evidence>
<protein>
    <submittedName>
        <fullName evidence="1">DUF1016 N-terminal domain-containing protein</fullName>
    </submittedName>
</protein>
<dbReference type="Proteomes" id="UP001199750">
    <property type="component" value="Unassembled WGS sequence"/>
</dbReference>
<evidence type="ECO:0000313" key="1">
    <source>
        <dbReference type="EMBL" id="MCG4958848.1"/>
    </source>
</evidence>
<proteinExistence type="predicted"/>